<sequence length="118" mass="13341">MPSFRLFSLASTNVSNTDIISLSSTTKSVRKGRRVERTLFQITSEGELPLASIDGELFFTTAAGCGVYEPFRVPRPIGRIHCALQYTQFQFQFRLHANETSQIPLQEDWIGTLSIRNE</sequence>
<dbReference type="AlphaFoldDB" id="A0A366R2Q5"/>
<comment type="caution">
    <text evidence="1">The sequence shown here is derived from an EMBL/GenBank/DDBJ whole genome shotgun (WGS) entry which is preliminary data.</text>
</comment>
<dbReference type="RefSeq" id="XP_031012676.1">
    <property type="nucleotide sequence ID" value="XM_031163253.1"/>
</dbReference>
<dbReference type="Proteomes" id="UP000253153">
    <property type="component" value="Unassembled WGS sequence"/>
</dbReference>
<proteinExistence type="predicted"/>
<gene>
    <name evidence="1" type="ORF">FIESC28_09116</name>
</gene>
<accession>A0A366R2Q5</accession>
<protein>
    <submittedName>
        <fullName evidence="1">Uncharacterized protein</fullName>
    </submittedName>
</protein>
<reference evidence="1 2" key="1">
    <citation type="submission" date="2018-06" db="EMBL/GenBank/DDBJ databases">
        <title>Fusarium incarnatum-equiseti species complex species 28.</title>
        <authorList>
            <person name="Gardiner D.M."/>
        </authorList>
    </citation>
    <scope>NUCLEOTIDE SEQUENCE [LARGE SCALE GENOMIC DNA]</scope>
    <source>
        <strain evidence="1 2">FIESC_28</strain>
    </source>
</reference>
<evidence type="ECO:0000313" key="2">
    <source>
        <dbReference type="Proteomes" id="UP000253153"/>
    </source>
</evidence>
<evidence type="ECO:0000313" key="1">
    <source>
        <dbReference type="EMBL" id="RBR11232.1"/>
    </source>
</evidence>
<name>A0A366R2Q5_9HYPO</name>
<dbReference type="GeneID" id="41998549"/>
<dbReference type="EMBL" id="QKXC01000216">
    <property type="protein sequence ID" value="RBR11232.1"/>
    <property type="molecule type" value="Genomic_DNA"/>
</dbReference>
<keyword evidence="2" id="KW-1185">Reference proteome</keyword>
<organism evidence="1 2">
    <name type="scientific">Fusarium coffeatum</name>
    <dbReference type="NCBI Taxonomy" id="231269"/>
    <lineage>
        <taxon>Eukaryota</taxon>
        <taxon>Fungi</taxon>
        <taxon>Dikarya</taxon>
        <taxon>Ascomycota</taxon>
        <taxon>Pezizomycotina</taxon>
        <taxon>Sordariomycetes</taxon>
        <taxon>Hypocreomycetidae</taxon>
        <taxon>Hypocreales</taxon>
        <taxon>Nectriaceae</taxon>
        <taxon>Fusarium</taxon>
        <taxon>Fusarium incarnatum-equiseti species complex</taxon>
    </lineage>
</organism>